<accession>A0ABV7H0S8</accession>
<dbReference type="Pfam" id="PF04351">
    <property type="entry name" value="PilP"/>
    <property type="match status" value="1"/>
</dbReference>
<protein>
    <submittedName>
        <fullName evidence="1">Pilus assembly protein PilP</fullName>
    </submittedName>
</protein>
<evidence type="ECO:0000313" key="1">
    <source>
        <dbReference type="EMBL" id="MFC3147514.1"/>
    </source>
</evidence>
<evidence type="ECO:0000313" key="2">
    <source>
        <dbReference type="Proteomes" id="UP001595556"/>
    </source>
</evidence>
<dbReference type="Gene3D" id="2.30.30.830">
    <property type="match status" value="1"/>
</dbReference>
<dbReference type="InterPro" id="IPR007446">
    <property type="entry name" value="PilP"/>
</dbReference>
<dbReference type="RefSeq" id="WP_377302695.1">
    <property type="nucleotide sequence ID" value="NZ_CP180191.1"/>
</dbReference>
<sequence>MNNVRLIAALSVLTVIAGCGPSDQEQLTQKMADIRSGLRPSVPKLEEPKRFEPFVYKAGASLDPFDPRKVAQAQARLAARSTSGLRPDLDRVREPLEAFPLDTMAMVGTLNRSGQRVGLVQIDKVVYQVRVGNYLGQNFGKVTGISETEITMKEIVQDAVGDWTERSTTLQLQEAKK</sequence>
<comment type="caution">
    <text evidence="1">The sequence shown here is derived from an EMBL/GenBank/DDBJ whole genome shotgun (WGS) entry which is preliminary data.</text>
</comment>
<reference evidence="2" key="1">
    <citation type="journal article" date="2019" name="Int. J. Syst. Evol. Microbiol.">
        <title>The Global Catalogue of Microorganisms (GCM) 10K type strain sequencing project: providing services to taxonomists for standard genome sequencing and annotation.</title>
        <authorList>
            <consortium name="The Broad Institute Genomics Platform"/>
            <consortium name="The Broad Institute Genome Sequencing Center for Infectious Disease"/>
            <person name="Wu L."/>
            <person name="Ma J."/>
        </authorList>
    </citation>
    <scope>NUCLEOTIDE SEQUENCE [LARGE SCALE GENOMIC DNA]</scope>
    <source>
        <strain evidence="2">KCTC 52168</strain>
    </source>
</reference>
<dbReference type="PROSITE" id="PS51257">
    <property type="entry name" value="PROKAR_LIPOPROTEIN"/>
    <property type="match status" value="1"/>
</dbReference>
<organism evidence="1 2">
    <name type="scientific">Piscinibacterium candidicorallinum</name>
    <dbReference type="NCBI Taxonomy" id="1793872"/>
    <lineage>
        <taxon>Bacteria</taxon>
        <taxon>Pseudomonadati</taxon>
        <taxon>Pseudomonadota</taxon>
        <taxon>Betaproteobacteria</taxon>
        <taxon>Burkholderiales</taxon>
        <taxon>Piscinibacterium</taxon>
    </lineage>
</organism>
<dbReference type="EMBL" id="JBHRTI010000004">
    <property type="protein sequence ID" value="MFC3147514.1"/>
    <property type="molecule type" value="Genomic_DNA"/>
</dbReference>
<keyword evidence="2" id="KW-1185">Reference proteome</keyword>
<proteinExistence type="predicted"/>
<dbReference type="Proteomes" id="UP001595556">
    <property type="component" value="Unassembled WGS sequence"/>
</dbReference>
<dbReference type="PIRSF" id="PIRSF016481">
    <property type="entry name" value="Pilus_assembly_PilP"/>
    <property type="match status" value="1"/>
</dbReference>
<name>A0ABV7H0S8_9BURK</name>
<gene>
    <name evidence="1" type="ORF">ACFOEN_07655</name>
</gene>